<dbReference type="AlphaFoldDB" id="A0A1H2LJC9"/>
<feature type="DNA-binding region" description="H-T-H motif" evidence="4">
    <location>
        <begin position="35"/>
        <end position="54"/>
    </location>
</feature>
<protein>
    <submittedName>
        <fullName evidence="6">DNA-binding transcriptional regulator, AcrR family</fullName>
    </submittedName>
</protein>
<dbReference type="Proteomes" id="UP000183180">
    <property type="component" value="Unassembled WGS sequence"/>
</dbReference>
<dbReference type="PANTHER" id="PTHR30055:SF234">
    <property type="entry name" value="HTH-TYPE TRANSCRIPTIONAL REGULATOR BETI"/>
    <property type="match status" value="1"/>
</dbReference>
<evidence type="ECO:0000256" key="2">
    <source>
        <dbReference type="ARBA" id="ARBA00023125"/>
    </source>
</evidence>
<evidence type="ECO:0000259" key="5">
    <source>
        <dbReference type="PROSITE" id="PS50977"/>
    </source>
</evidence>
<dbReference type="InterPro" id="IPR050109">
    <property type="entry name" value="HTH-type_TetR-like_transc_reg"/>
</dbReference>
<dbReference type="PROSITE" id="PS50977">
    <property type="entry name" value="HTH_TETR_2"/>
    <property type="match status" value="1"/>
</dbReference>
<gene>
    <name evidence="6" type="ORF">SAMN04488548_136383</name>
</gene>
<dbReference type="Gene3D" id="1.10.357.10">
    <property type="entry name" value="Tetracycline Repressor, domain 2"/>
    <property type="match status" value="1"/>
</dbReference>
<dbReference type="STRING" id="158898.SAMN04488548_136383"/>
<evidence type="ECO:0000313" key="7">
    <source>
        <dbReference type="Proteomes" id="UP000183180"/>
    </source>
</evidence>
<dbReference type="PANTHER" id="PTHR30055">
    <property type="entry name" value="HTH-TYPE TRANSCRIPTIONAL REGULATOR RUTR"/>
    <property type="match status" value="1"/>
</dbReference>
<dbReference type="Pfam" id="PF17937">
    <property type="entry name" value="TetR_C_28"/>
    <property type="match status" value="1"/>
</dbReference>
<accession>A0A1H2LJC9</accession>
<dbReference type="SUPFAM" id="SSF46689">
    <property type="entry name" value="Homeodomain-like"/>
    <property type="match status" value="1"/>
</dbReference>
<proteinExistence type="predicted"/>
<dbReference type="OrthoDB" id="9806334at2"/>
<dbReference type="GO" id="GO:0000976">
    <property type="term" value="F:transcription cis-regulatory region binding"/>
    <property type="evidence" value="ECO:0007669"/>
    <property type="project" value="TreeGrafter"/>
</dbReference>
<reference evidence="6 7" key="1">
    <citation type="submission" date="2016-10" db="EMBL/GenBank/DDBJ databases">
        <authorList>
            <person name="de Groot N.N."/>
        </authorList>
    </citation>
    <scope>NUCLEOTIDE SEQUENCE [LARGE SCALE GENOMIC DNA]</scope>
    <source>
        <strain evidence="6 7">DSM 44215</strain>
    </source>
</reference>
<dbReference type="InterPro" id="IPR041479">
    <property type="entry name" value="TetR_CgmR_C"/>
</dbReference>
<evidence type="ECO:0000256" key="1">
    <source>
        <dbReference type="ARBA" id="ARBA00023015"/>
    </source>
</evidence>
<dbReference type="GO" id="GO:0003700">
    <property type="term" value="F:DNA-binding transcription factor activity"/>
    <property type="evidence" value="ECO:0007669"/>
    <property type="project" value="TreeGrafter"/>
</dbReference>
<evidence type="ECO:0000256" key="3">
    <source>
        <dbReference type="ARBA" id="ARBA00023163"/>
    </source>
</evidence>
<dbReference type="Pfam" id="PF00440">
    <property type="entry name" value="TetR_N"/>
    <property type="match status" value="1"/>
</dbReference>
<evidence type="ECO:0000313" key="6">
    <source>
        <dbReference type="EMBL" id="SDU80506.1"/>
    </source>
</evidence>
<dbReference type="PRINTS" id="PR00455">
    <property type="entry name" value="HTHTETR"/>
</dbReference>
<dbReference type="InterPro" id="IPR009057">
    <property type="entry name" value="Homeodomain-like_sf"/>
</dbReference>
<dbReference type="RefSeq" id="WP_074853732.1">
    <property type="nucleotide sequence ID" value="NZ_FNLM01000036.1"/>
</dbReference>
<name>A0A1H2LJC9_9ACTN</name>
<keyword evidence="1" id="KW-0805">Transcription regulation</keyword>
<organism evidence="6 7">
    <name type="scientific">Gordonia westfalica</name>
    <dbReference type="NCBI Taxonomy" id="158898"/>
    <lineage>
        <taxon>Bacteria</taxon>
        <taxon>Bacillati</taxon>
        <taxon>Actinomycetota</taxon>
        <taxon>Actinomycetes</taxon>
        <taxon>Mycobacteriales</taxon>
        <taxon>Gordoniaceae</taxon>
        <taxon>Gordonia</taxon>
    </lineage>
</organism>
<dbReference type="EMBL" id="FNLM01000036">
    <property type="protein sequence ID" value="SDU80506.1"/>
    <property type="molecule type" value="Genomic_DNA"/>
</dbReference>
<keyword evidence="2 4" id="KW-0238">DNA-binding</keyword>
<feature type="domain" description="HTH tetR-type" evidence="5">
    <location>
        <begin position="13"/>
        <end position="72"/>
    </location>
</feature>
<sequence>MERTEPTATRDKERTRQAILEAAERTFSERGSKASLTDVAKAAGVTQSGLRHHFPSRDALLCGVIEHSMERFWAEIHAHVDLSENRPGKLLRGYIRALTGDSDVFAKVLDPSGLSATLGHPTGADELYVRDAERWSAAMEADGLPRARALVIAHAAEGLAMSRSSPFLTEGDLQLARAELLAMTEQPMSP</sequence>
<keyword evidence="3" id="KW-0804">Transcription</keyword>
<dbReference type="InterPro" id="IPR001647">
    <property type="entry name" value="HTH_TetR"/>
</dbReference>
<evidence type="ECO:0000256" key="4">
    <source>
        <dbReference type="PROSITE-ProRule" id="PRU00335"/>
    </source>
</evidence>